<proteinExistence type="inferred from homology"/>
<dbReference type="RefSeq" id="WP_073595200.1">
    <property type="nucleotide sequence ID" value="NZ_MRCE01000020.1"/>
</dbReference>
<dbReference type="SUPFAM" id="SSF52540">
    <property type="entry name" value="P-loop containing nucleoside triphosphate hydrolases"/>
    <property type="match status" value="1"/>
</dbReference>
<feature type="domain" description="AAA+ ATPase" evidence="5">
    <location>
        <begin position="289"/>
        <end position="421"/>
    </location>
</feature>
<dbReference type="InterPro" id="IPR027417">
    <property type="entry name" value="P-loop_NTPase"/>
</dbReference>
<evidence type="ECO:0000313" key="6">
    <source>
        <dbReference type="EMBL" id="OKH35713.1"/>
    </source>
</evidence>
<evidence type="ECO:0000313" key="7">
    <source>
        <dbReference type="Proteomes" id="UP000185860"/>
    </source>
</evidence>
<dbReference type="InterPro" id="IPR003959">
    <property type="entry name" value="ATPase_AAA_core"/>
</dbReference>
<dbReference type="InterPro" id="IPR003593">
    <property type="entry name" value="AAA+_ATPase"/>
</dbReference>
<dbReference type="OrthoDB" id="9809379at2"/>
<evidence type="ECO:0000256" key="2">
    <source>
        <dbReference type="ARBA" id="ARBA00022840"/>
    </source>
</evidence>
<dbReference type="STRING" id="454136.NIES2119_19645"/>
<dbReference type="Pfam" id="PF00004">
    <property type="entry name" value="AAA"/>
    <property type="match status" value="1"/>
</dbReference>
<gene>
    <name evidence="6" type="ORF">NIES2119_19645</name>
</gene>
<dbReference type="GO" id="GO:0016887">
    <property type="term" value="F:ATP hydrolysis activity"/>
    <property type="evidence" value="ECO:0007669"/>
    <property type="project" value="InterPro"/>
</dbReference>
<evidence type="ECO:0000256" key="3">
    <source>
        <dbReference type="ARBA" id="ARBA00038088"/>
    </source>
</evidence>
<dbReference type="Gene3D" id="1.10.8.60">
    <property type="match status" value="1"/>
</dbReference>
<protein>
    <recommendedName>
        <fullName evidence="4">Uncharacterized AAA domain-containing protein ycf46</fullName>
    </recommendedName>
</protein>
<sequence>MQWNNIDLLVEEFRVISIQSLLIERLETLHLLASIGVQRQLPVYIWNLGQQAFWEIRVNVDSINVSPGIDNWEADEPIQALNFVQCYAGEAMFIVENLQSLIQVSADTDEATKSNALRKRSILVNLLGEWKAKVKANQKQSVPYLILLSTDGTELPLDLASAIPELWKPLPALEEIAAHIDALIQSYVSVGKLCNRNSLILAAAGLSREEITTGLRLGLKHSQTRENDEITVINYLLEYKKERLKRTLDLDFIAQPEVRGFGGLDRLRSMFEQVKNRYTDAARNCGLPLPKGCLLVGPPGTGKSRAVKACAYQLGWTLCILDVGIIVARGVGYLREIIRRLEALAPVVVGFDEFDKLFDTERVSSGEATSNRQILGTLLTWLQEKTSYTYVIATLNRFNSLPPELTREGRFDRRIYVGFPQHIERKEIVQLHAQRFDSRYQHGDGPLTESEWKQLLNLTQNFTPAELEQMVVNAANAVFQSQYSMVLDGKCSHISIQLSLQDFLAQRDTIFTLFSARTDEVLAMENQAKYVCEPASSPDTSVFAPPLMSYWGQKLERN</sequence>
<evidence type="ECO:0000259" key="5">
    <source>
        <dbReference type="SMART" id="SM00382"/>
    </source>
</evidence>
<accession>A0A1U7IFI8</accession>
<dbReference type="SMART" id="SM00382">
    <property type="entry name" value="AAA"/>
    <property type="match status" value="1"/>
</dbReference>
<comment type="caution">
    <text evidence="6">The sequence shown here is derived from an EMBL/GenBank/DDBJ whole genome shotgun (WGS) entry which is preliminary data.</text>
</comment>
<name>A0A1U7IFI8_9CYAN</name>
<dbReference type="GO" id="GO:0005524">
    <property type="term" value="F:ATP binding"/>
    <property type="evidence" value="ECO:0007669"/>
    <property type="project" value="UniProtKB-KW"/>
</dbReference>
<dbReference type="EMBL" id="MRCE01000020">
    <property type="protein sequence ID" value="OKH35713.1"/>
    <property type="molecule type" value="Genomic_DNA"/>
</dbReference>
<dbReference type="AlphaFoldDB" id="A0A1U7IFI8"/>
<evidence type="ECO:0000256" key="1">
    <source>
        <dbReference type="ARBA" id="ARBA00022741"/>
    </source>
</evidence>
<dbReference type="PANTHER" id="PTHR42960:SF1">
    <property type="entry name" value="YCF46 PROTEIN"/>
    <property type="match status" value="1"/>
</dbReference>
<dbReference type="InterPro" id="IPR052381">
    <property type="entry name" value="AAA_domain_protein"/>
</dbReference>
<comment type="similarity">
    <text evidence="3">Belongs to the AAA ATPase family. Highly divergent.</text>
</comment>
<keyword evidence="1" id="KW-0547">Nucleotide-binding</keyword>
<keyword evidence="2" id="KW-0067">ATP-binding</keyword>
<dbReference type="Gene3D" id="3.40.50.300">
    <property type="entry name" value="P-loop containing nucleotide triphosphate hydrolases"/>
    <property type="match status" value="1"/>
</dbReference>
<reference evidence="6 7" key="1">
    <citation type="submission" date="2016-11" db="EMBL/GenBank/DDBJ databases">
        <title>Draft Genome Sequences of Nine Cyanobacterial Strains from Diverse Habitats.</title>
        <authorList>
            <person name="Zhu T."/>
            <person name="Hou S."/>
            <person name="Lu X."/>
            <person name="Hess W.R."/>
        </authorList>
    </citation>
    <scope>NUCLEOTIDE SEQUENCE [LARGE SCALE GENOMIC DNA]</scope>
    <source>
        <strain evidence="6 7">IAM M-71</strain>
    </source>
</reference>
<organism evidence="6 7">
    <name type="scientific">[Phormidium ambiguum] IAM M-71</name>
    <dbReference type="NCBI Taxonomy" id="454136"/>
    <lineage>
        <taxon>Bacteria</taxon>
        <taxon>Bacillati</taxon>
        <taxon>Cyanobacteriota</taxon>
        <taxon>Cyanophyceae</taxon>
        <taxon>Oscillatoriophycideae</taxon>
        <taxon>Aerosakkonematales</taxon>
        <taxon>Aerosakkonemataceae</taxon>
        <taxon>Floridanema</taxon>
    </lineage>
</organism>
<dbReference type="PANTHER" id="PTHR42960">
    <property type="entry name" value="YCF46 PROTEIN"/>
    <property type="match status" value="1"/>
</dbReference>
<dbReference type="Proteomes" id="UP000185860">
    <property type="component" value="Unassembled WGS sequence"/>
</dbReference>
<evidence type="ECO:0000256" key="4">
    <source>
        <dbReference type="ARBA" id="ARBA00040480"/>
    </source>
</evidence>